<evidence type="ECO:0000256" key="16">
    <source>
        <dbReference type="SAM" id="Phobius"/>
    </source>
</evidence>
<evidence type="ECO:0000313" key="22">
    <source>
        <dbReference type="Proteomes" id="UP000038011"/>
    </source>
</evidence>
<dbReference type="CDD" id="cd17546">
    <property type="entry name" value="REC_hyHK_CKI1_RcsC-like"/>
    <property type="match status" value="1"/>
</dbReference>
<dbReference type="SMART" id="SM00448">
    <property type="entry name" value="REC"/>
    <property type="match status" value="1"/>
</dbReference>
<proteinExistence type="predicted"/>
<evidence type="ECO:0000256" key="9">
    <source>
        <dbReference type="ARBA" id="ARBA00022777"/>
    </source>
</evidence>
<evidence type="ECO:0000256" key="6">
    <source>
        <dbReference type="ARBA" id="ARBA00022679"/>
    </source>
</evidence>
<dbReference type="InterPro" id="IPR003594">
    <property type="entry name" value="HATPase_dom"/>
</dbReference>
<feature type="domain" description="Response regulatory" evidence="18">
    <location>
        <begin position="635"/>
        <end position="751"/>
    </location>
</feature>
<dbReference type="PROSITE" id="PS50110">
    <property type="entry name" value="RESPONSE_REGULATORY"/>
    <property type="match status" value="1"/>
</dbReference>
<dbReference type="SUPFAM" id="SSF47384">
    <property type="entry name" value="Homodimeric domain of signal transducing histidine kinase"/>
    <property type="match status" value="1"/>
</dbReference>
<dbReference type="PANTHER" id="PTHR45339:SF1">
    <property type="entry name" value="HYBRID SIGNAL TRANSDUCTION HISTIDINE KINASE J"/>
    <property type="match status" value="1"/>
</dbReference>
<dbReference type="InterPro" id="IPR003661">
    <property type="entry name" value="HisK_dim/P_dom"/>
</dbReference>
<evidence type="ECO:0000259" key="18">
    <source>
        <dbReference type="PROSITE" id="PS50110"/>
    </source>
</evidence>
<dbReference type="InterPro" id="IPR036641">
    <property type="entry name" value="HPT_dom_sf"/>
</dbReference>
<feature type="domain" description="HPt" evidence="20">
    <location>
        <begin position="789"/>
        <end position="886"/>
    </location>
</feature>
<name>A0A0N0E834_9HYPH</name>
<dbReference type="GO" id="GO:0000155">
    <property type="term" value="F:phosphorelay sensor kinase activity"/>
    <property type="evidence" value="ECO:0007669"/>
    <property type="project" value="InterPro"/>
</dbReference>
<dbReference type="InterPro" id="IPR036097">
    <property type="entry name" value="HisK_dim/P_sf"/>
</dbReference>
<evidence type="ECO:0000256" key="5">
    <source>
        <dbReference type="ARBA" id="ARBA00022553"/>
    </source>
</evidence>
<evidence type="ECO:0000259" key="20">
    <source>
        <dbReference type="PROSITE" id="PS50894"/>
    </source>
</evidence>
<feature type="modified residue" description="Phosphohistidine" evidence="14">
    <location>
        <position position="829"/>
    </location>
</feature>
<keyword evidence="5 15" id="KW-0597">Phosphoprotein</keyword>
<dbReference type="STRING" id="1514904.SU32_05775"/>
<dbReference type="SMART" id="SM00073">
    <property type="entry name" value="HPT"/>
    <property type="match status" value="1"/>
</dbReference>
<evidence type="ECO:0000256" key="1">
    <source>
        <dbReference type="ARBA" id="ARBA00000085"/>
    </source>
</evidence>
<evidence type="ECO:0000256" key="11">
    <source>
        <dbReference type="ARBA" id="ARBA00022989"/>
    </source>
</evidence>
<evidence type="ECO:0000259" key="19">
    <source>
        <dbReference type="PROSITE" id="PS50885"/>
    </source>
</evidence>
<keyword evidence="11 16" id="KW-1133">Transmembrane helix</keyword>
<dbReference type="SMART" id="SM00387">
    <property type="entry name" value="HATPase_c"/>
    <property type="match status" value="1"/>
</dbReference>
<dbReference type="Proteomes" id="UP000038011">
    <property type="component" value="Unassembled WGS sequence"/>
</dbReference>
<dbReference type="InterPro" id="IPR001789">
    <property type="entry name" value="Sig_transdc_resp-reg_receiver"/>
</dbReference>
<dbReference type="PROSITE" id="PS50885">
    <property type="entry name" value="HAMP"/>
    <property type="match status" value="1"/>
</dbReference>
<evidence type="ECO:0000256" key="15">
    <source>
        <dbReference type="PROSITE-ProRule" id="PRU00169"/>
    </source>
</evidence>
<evidence type="ECO:0000256" key="8">
    <source>
        <dbReference type="ARBA" id="ARBA00022741"/>
    </source>
</evidence>
<keyword evidence="7 16" id="KW-0812">Transmembrane</keyword>
<evidence type="ECO:0000256" key="12">
    <source>
        <dbReference type="ARBA" id="ARBA00023012"/>
    </source>
</evidence>
<dbReference type="Gene3D" id="6.10.340.10">
    <property type="match status" value="1"/>
</dbReference>
<feature type="domain" description="HAMP" evidence="19">
    <location>
        <begin position="184"/>
        <end position="237"/>
    </location>
</feature>
<dbReference type="GO" id="GO:0005524">
    <property type="term" value="F:ATP binding"/>
    <property type="evidence" value="ECO:0007669"/>
    <property type="project" value="UniProtKB-KW"/>
</dbReference>
<dbReference type="PROSITE" id="PS50894">
    <property type="entry name" value="HPT"/>
    <property type="match status" value="1"/>
</dbReference>
<dbReference type="Pfam" id="PF00672">
    <property type="entry name" value="HAMP"/>
    <property type="match status" value="1"/>
</dbReference>
<dbReference type="RefSeq" id="WP_053998401.1">
    <property type="nucleotide sequence ID" value="NZ_JXMU01000007.1"/>
</dbReference>
<feature type="domain" description="Histidine kinase" evidence="17">
    <location>
        <begin position="277"/>
        <end position="497"/>
    </location>
</feature>
<comment type="catalytic activity">
    <reaction evidence="1">
        <text>ATP + protein L-histidine = ADP + protein N-phospho-L-histidine.</text>
        <dbReference type="EC" id="2.7.13.3"/>
    </reaction>
</comment>
<dbReference type="AlphaFoldDB" id="A0A0N0E834"/>
<dbReference type="OrthoDB" id="9801651at2"/>
<feature type="transmembrane region" description="Helical" evidence="16">
    <location>
        <begin position="161"/>
        <end position="183"/>
    </location>
</feature>
<dbReference type="EC" id="2.7.13.3" evidence="3"/>
<protein>
    <recommendedName>
        <fullName evidence="3">histidine kinase</fullName>
        <ecNumber evidence="3">2.7.13.3</ecNumber>
    </recommendedName>
</protein>
<sequence length="899" mass="96940">MTKLELKNSIGFRISALVAGVVMLGVCLIAGLFIARDFFQTIEAERVRLEGTTTAFAAASSDAVAKNDRSALYTVLRGISDVEQIKFISVKALDGSTIAEMGASVGLLGRDGKFDGSSLISIFTANTLQTNAPIWFSGEQIATLAIHADISTLRGKFMQSFILMVFVALASGLFIAIAAYWAINRALMPIKMMSGQLLTMGRNPDLTTRFSFDSKDEVGVLATAFNDAFETIHERNNAIRRHRDTLEITVQQRTEELKIAADDARQANAAKSDFLATMSHEIRTPMNGMLVMSELLAASNLSARQQRFAEVISRSGNSLLHIINDILDMSKIEAGKLELEEIPFSLATLIEDTVSLFAARAHEKSLQIGIVIAPEIAQMSIGDPTRLGQIISNLTNNALKFTETGGVLIRVAVHDQSEQQAITISVEDTGIGIAQEKLATIFEAFSQADQSTTRNYGGTGLGLSISKRLAEAMNGELSATSVEGKGTSFNLTLSLPVHEAPAIRTVPKQAFNVAVRNDNQVAYTAINDMLELAGLNVSNLETETDKPDLIICAQSSLSVLNNLDKAPIIASSDYGASHGDVLLNENVVGAVELPLGLQAVERIIQSLNQNDYSLLDNKSSSSSSIQIDGNYTHLKVLAVDDNAVNREVLGEALSALNVSAIFAESGQQAVEIAQQQPFDIIFMDCSMPGMDGYQATAAIRGNGLSKDAHIVALTAHVTGKEAERWKTAGMDHYIAKPFTVAQLSNVFEKFKSDELAVPSPETPVFEAPKDAILSEDVLSMFEMVSQTTGNDMRTKVFSMFIDKVGENLSALVDCYEEASDSKELKQLAHALKSMCSSAGAYAAQQICEEIESQASLGERPDTSIISKLTDTIELTITEMSGMLEAPNDQPEMKAQEISA</sequence>
<dbReference type="Gene3D" id="1.20.120.160">
    <property type="entry name" value="HPT domain"/>
    <property type="match status" value="1"/>
</dbReference>
<dbReference type="PROSITE" id="PS50109">
    <property type="entry name" value="HIS_KIN"/>
    <property type="match status" value="1"/>
</dbReference>
<dbReference type="Pfam" id="PF01627">
    <property type="entry name" value="Hpt"/>
    <property type="match status" value="1"/>
</dbReference>
<dbReference type="FunFam" id="1.10.287.130:FF:000004">
    <property type="entry name" value="Ethylene receptor 1"/>
    <property type="match status" value="1"/>
</dbReference>
<evidence type="ECO:0000256" key="14">
    <source>
        <dbReference type="PROSITE-ProRule" id="PRU00110"/>
    </source>
</evidence>
<dbReference type="FunFam" id="3.30.565.10:FF:000078">
    <property type="entry name" value="Two-component sensor histidine kinase"/>
    <property type="match status" value="1"/>
</dbReference>
<dbReference type="InterPro" id="IPR036890">
    <property type="entry name" value="HATPase_C_sf"/>
</dbReference>
<dbReference type="SUPFAM" id="SSF52172">
    <property type="entry name" value="CheY-like"/>
    <property type="match status" value="1"/>
</dbReference>
<keyword evidence="22" id="KW-1185">Reference proteome</keyword>
<dbReference type="InterPro" id="IPR005467">
    <property type="entry name" value="His_kinase_dom"/>
</dbReference>
<keyword evidence="4" id="KW-1003">Cell membrane</keyword>
<dbReference type="SMART" id="SM00388">
    <property type="entry name" value="HisKA"/>
    <property type="match status" value="1"/>
</dbReference>
<comment type="caution">
    <text evidence="21">The sequence shown here is derived from an EMBL/GenBank/DDBJ whole genome shotgun (WGS) entry which is preliminary data.</text>
</comment>
<keyword evidence="10" id="KW-0067">ATP-binding</keyword>
<comment type="subcellular location">
    <subcellularLocation>
        <location evidence="2">Cell membrane</location>
        <topology evidence="2">Multi-pass membrane protein</topology>
    </subcellularLocation>
</comment>
<feature type="transmembrane region" description="Helical" evidence="16">
    <location>
        <begin position="12"/>
        <end position="35"/>
    </location>
</feature>
<dbReference type="CDD" id="cd06225">
    <property type="entry name" value="HAMP"/>
    <property type="match status" value="1"/>
</dbReference>
<dbReference type="InterPro" id="IPR011006">
    <property type="entry name" value="CheY-like_superfamily"/>
</dbReference>
<evidence type="ECO:0000256" key="3">
    <source>
        <dbReference type="ARBA" id="ARBA00012438"/>
    </source>
</evidence>
<keyword evidence="8" id="KW-0547">Nucleotide-binding</keyword>
<dbReference type="PRINTS" id="PR00344">
    <property type="entry name" value="BCTRLSENSOR"/>
</dbReference>
<organism evidence="21 22">
    <name type="scientific">Ahrensia marina</name>
    <dbReference type="NCBI Taxonomy" id="1514904"/>
    <lineage>
        <taxon>Bacteria</taxon>
        <taxon>Pseudomonadati</taxon>
        <taxon>Pseudomonadota</taxon>
        <taxon>Alphaproteobacteria</taxon>
        <taxon>Hyphomicrobiales</taxon>
        <taxon>Ahrensiaceae</taxon>
        <taxon>Ahrensia</taxon>
    </lineage>
</organism>
<dbReference type="PANTHER" id="PTHR45339">
    <property type="entry name" value="HYBRID SIGNAL TRANSDUCTION HISTIDINE KINASE J"/>
    <property type="match status" value="1"/>
</dbReference>
<gene>
    <name evidence="21" type="ORF">SU32_05775</name>
</gene>
<dbReference type="SMART" id="SM00304">
    <property type="entry name" value="HAMP"/>
    <property type="match status" value="1"/>
</dbReference>
<keyword evidence="13 16" id="KW-0472">Membrane</keyword>
<evidence type="ECO:0000256" key="10">
    <source>
        <dbReference type="ARBA" id="ARBA00022840"/>
    </source>
</evidence>
<dbReference type="Pfam" id="PF02518">
    <property type="entry name" value="HATPase_c"/>
    <property type="match status" value="1"/>
</dbReference>
<dbReference type="InterPro" id="IPR003660">
    <property type="entry name" value="HAMP_dom"/>
</dbReference>
<dbReference type="Pfam" id="PF00512">
    <property type="entry name" value="HisKA"/>
    <property type="match status" value="1"/>
</dbReference>
<evidence type="ECO:0000256" key="4">
    <source>
        <dbReference type="ARBA" id="ARBA00022475"/>
    </source>
</evidence>
<accession>A0A0N0E834</accession>
<dbReference type="CDD" id="cd16922">
    <property type="entry name" value="HATPase_EvgS-ArcB-TorS-like"/>
    <property type="match status" value="1"/>
</dbReference>
<evidence type="ECO:0000256" key="2">
    <source>
        <dbReference type="ARBA" id="ARBA00004651"/>
    </source>
</evidence>
<dbReference type="Pfam" id="PF00072">
    <property type="entry name" value="Response_reg"/>
    <property type="match status" value="1"/>
</dbReference>
<feature type="modified residue" description="4-aspartylphosphate" evidence="15">
    <location>
        <position position="684"/>
    </location>
</feature>
<dbReference type="SUPFAM" id="SSF47226">
    <property type="entry name" value="Histidine-containing phosphotransfer domain, HPT domain"/>
    <property type="match status" value="1"/>
</dbReference>
<dbReference type="EMBL" id="JXMU01000007">
    <property type="protein sequence ID" value="KPB01875.1"/>
    <property type="molecule type" value="Genomic_DNA"/>
</dbReference>
<dbReference type="SUPFAM" id="SSF55874">
    <property type="entry name" value="ATPase domain of HSP90 chaperone/DNA topoisomerase II/histidine kinase"/>
    <property type="match status" value="1"/>
</dbReference>
<keyword evidence="9" id="KW-0418">Kinase</keyword>
<evidence type="ECO:0000256" key="13">
    <source>
        <dbReference type="ARBA" id="ARBA00023136"/>
    </source>
</evidence>
<dbReference type="CDD" id="cd00082">
    <property type="entry name" value="HisKA"/>
    <property type="match status" value="1"/>
</dbReference>
<dbReference type="Gene3D" id="3.40.50.2300">
    <property type="match status" value="1"/>
</dbReference>
<dbReference type="InterPro" id="IPR004358">
    <property type="entry name" value="Sig_transdc_His_kin-like_C"/>
</dbReference>
<evidence type="ECO:0000259" key="17">
    <source>
        <dbReference type="PROSITE" id="PS50109"/>
    </source>
</evidence>
<dbReference type="Gene3D" id="1.10.287.130">
    <property type="match status" value="1"/>
</dbReference>
<dbReference type="InterPro" id="IPR008207">
    <property type="entry name" value="Sig_transdc_His_kin_Hpt_dom"/>
</dbReference>
<dbReference type="PATRIC" id="fig|1514904.3.peg.3180"/>
<dbReference type="Gene3D" id="3.30.565.10">
    <property type="entry name" value="Histidine kinase-like ATPase, C-terminal domain"/>
    <property type="match status" value="1"/>
</dbReference>
<keyword evidence="6" id="KW-0808">Transferase</keyword>
<evidence type="ECO:0000256" key="7">
    <source>
        <dbReference type="ARBA" id="ARBA00022692"/>
    </source>
</evidence>
<dbReference type="GO" id="GO:0005886">
    <property type="term" value="C:plasma membrane"/>
    <property type="evidence" value="ECO:0007669"/>
    <property type="project" value="UniProtKB-SubCell"/>
</dbReference>
<keyword evidence="12" id="KW-0902">Two-component regulatory system</keyword>
<evidence type="ECO:0000313" key="21">
    <source>
        <dbReference type="EMBL" id="KPB01875.1"/>
    </source>
</evidence>
<reference evidence="21 22" key="1">
    <citation type="submission" date="2015-01" db="EMBL/GenBank/DDBJ databases">
        <title>Ahrensia donghaiensis sp. nov., a novel dimethylsulphoniopropionate-cleavage bacterium isolated from seawater and emended descriptions of the genus Ahrensia and Ahrensia kielensis.</title>
        <authorList>
            <person name="Liu J."/>
        </authorList>
    </citation>
    <scope>NUCLEOTIDE SEQUENCE [LARGE SCALE GENOMIC DNA]</scope>
    <source>
        <strain evidence="21 22">LZD062</strain>
    </source>
</reference>